<protein>
    <submittedName>
        <fullName evidence="1">HIT domain-containing protein</fullName>
    </submittedName>
</protein>
<organism evidence="2">
    <name type="scientific">Bacillus glycinifermentans</name>
    <dbReference type="NCBI Taxonomy" id="1664069"/>
    <lineage>
        <taxon>Bacteria</taxon>
        <taxon>Bacillati</taxon>
        <taxon>Bacillota</taxon>
        <taxon>Bacilli</taxon>
        <taxon>Bacillales</taxon>
        <taxon>Bacillaceae</taxon>
        <taxon>Bacillus</taxon>
    </lineage>
</organism>
<evidence type="ECO:0000313" key="2">
    <source>
        <dbReference type="EMBL" id="AUS92835.1"/>
    </source>
</evidence>
<dbReference type="EMBL" id="MF996509">
    <property type="protein sequence ID" value="AUS92835.1"/>
    <property type="molecule type" value="Genomic_DNA"/>
</dbReference>
<dbReference type="EMBL" id="MF996509">
    <property type="protein sequence ID" value="AUS92789.1"/>
    <property type="molecule type" value="Genomic_DNA"/>
</dbReference>
<keyword evidence="2" id="KW-0614">Plasmid</keyword>
<reference evidence="2" key="1">
    <citation type="submission" date="2017-09" db="EMBL/GenBank/DDBJ databases">
        <title>Sequences of three plasmids isolated from Bacillus glycinfermentans NCCP 15922.</title>
        <authorList>
            <person name="Yu W.-S."/>
            <person name="Do H.-N."/>
            <person name="Cheong H.-M."/>
            <person name="Hwang K.-J."/>
        </authorList>
    </citation>
    <scope>NUCLEOTIDE SEQUENCE</scope>
    <source>
        <strain evidence="2">KBN06P03352</strain>
        <plasmid evidence="2">unnamed1</plasmid>
    </source>
</reference>
<dbReference type="AlphaFoldDB" id="A0A2I7ZJW2"/>
<geneLocation type="plasmid" evidence="2">
    <name>unnamed1</name>
</geneLocation>
<name>A0A2I7ZJW2_9BACI</name>
<evidence type="ECO:0000313" key="1">
    <source>
        <dbReference type="EMBL" id="AUS92789.1"/>
    </source>
</evidence>
<accession>A0A2I7ZJW2</accession>
<sequence length="96" mass="11501">MRKREAFIARLRKRTAEDERNKTEPAERRTHCRYEPSFCRFGDRASATRSGRSEIRRLFRVQERLRGRQLKEIWRRPAVIDEKTRGVHSSPTMANS</sequence>
<proteinExistence type="predicted"/>